<dbReference type="Proteomes" id="UP000463470">
    <property type="component" value="Unassembled WGS sequence"/>
</dbReference>
<dbReference type="EMBL" id="WXEY01000010">
    <property type="protein sequence ID" value="MZP30196.1"/>
    <property type="molecule type" value="Genomic_DNA"/>
</dbReference>
<gene>
    <name evidence="1" type="ORF">GTO91_10795</name>
</gene>
<organism evidence="1 2">
    <name type="scientific">Heliomicrobium undosum</name>
    <dbReference type="NCBI Taxonomy" id="121734"/>
    <lineage>
        <taxon>Bacteria</taxon>
        <taxon>Bacillati</taxon>
        <taxon>Bacillota</taxon>
        <taxon>Clostridia</taxon>
        <taxon>Eubacteriales</taxon>
        <taxon>Heliobacteriaceae</taxon>
        <taxon>Heliomicrobium</taxon>
    </lineage>
</organism>
<keyword evidence="2" id="KW-1185">Reference proteome</keyword>
<accession>A0A845L3B8</accession>
<evidence type="ECO:0000313" key="1">
    <source>
        <dbReference type="EMBL" id="MZP30196.1"/>
    </source>
</evidence>
<dbReference type="OrthoDB" id="2375806at2"/>
<dbReference type="RefSeq" id="WP_161258721.1">
    <property type="nucleotide sequence ID" value="NZ_WXEY01000010.1"/>
</dbReference>
<protein>
    <submittedName>
        <fullName evidence="1">Uncharacterized protein</fullName>
    </submittedName>
</protein>
<dbReference type="AlphaFoldDB" id="A0A845L3B8"/>
<name>A0A845L3B8_9FIRM</name>
<evidence type="ECO:0000313" key="2">
    <source>
        <dbReference type="Proteomes" id="UP000463470"/>
    </source>
</evidence>
<reference evidence="1 2" key="1">
    <citation type="submission" date="2020-01" db="EMBL/GenBank/DDBJ databases">
        <title>Whole-genome sequence of Heliobacterium undosum DSM 13378.</title>
        <authorList>
            <person name="Kyndt J.A."/>
            <person name="Meyer T.E."/>
        </authorList>
    </citation>
    <scope>NUCLEOTIDE SEQUENCE [LARGE SCALE GENOMIC DNA]</scope>
    <source>
        <strain evidence="1 2">DSM 13378</strain>
    </source>
</reference>
<proteinExistence type="predicted"/>
<sequence length="125" mass="13369">MAEKTILAFFNTPEAAEAAKQQLTGQGYETVQVDQVSHMPNPDSAERYFSPLTGDERRSLTSLVEGIERDNDTRVMAAAMPTASGMADGATFVTGENYLVTVVCDSERQEQAKGLLAAHGGNVDA</sequence>
<comment type="caution">
    <text evidence="1">The sequence shown here is derived from an EMBL/GenBank/DDBJ whole genome shotgun (WGS) entry which is preliminary data.</text>
</comment>